<dbReference type="Gene3D" id="2.40.10.10">
    <property type="entry name" value="Trypsin-like serine proteases"/>
    <property type="match status" value="2"/>
</dbReference>
<sequence length="182" mass="19849">MLLIGGSSDLYSGIKFSVLGYVTHQEYVGMINKRRKENDAAIVAIKGSFADYKTLSAIPLPTKDLTYAPDNPTWCFMAGWGYTNINLPWASNKLLLVWTQVISQYVCQKRWAPLAITSQMVCVNLPNTSACRGDSGGPLVCNGELTGINSFGDEFCTGSPPSVFAKVASESIRSFIKQYTGL</sequence>
<dbReference type="STRING" id="74873.A0A084W8I8"/>
<dbReference type="Pfam" id="PF00089">
    <property type="entry name" value="Trypsin"/>
    <property type="match status" value="1"/>
</dbReference>
<dbReference type="FunFam" id="2.40.10.10:FF:000036">
    <property type="entry name" value="Trypsin beta"/>
    <property type="match status" value="1"/>
</dbReference>
<keyword evidence="3" id="KW-0222">Digestion</keyword>
<keyword evidence="5" id="KW-0720">Serine protease</keyword>
<dbReference type="GO" id="GO:0004252">
    <property type="term" value="F:serine-type endopeptidase activity"/>
    <property type="evidence" value="ECO:0007669"/>
    <property type="project" value="InterPro"/>
</dbReference>
<dbReference type="PROSITE" id="PS00135">
    <property type="entry name" value="TRYPSIN_SER"/>
    <property type="match status" value="1"/>
</dbReference>
<dbReference type="SMART" id="SM00020">
    <property type="entry name" value="Tryp_SPc"/>
    <property type="match status" value="1"/>
</dbReference>
<comment type="subcellular location">
    <subcellularLocation>
        <location evidence="1">Secreted</location>
        <location evidence="1">Extracellular space</location>
    </subcellularLocation>
</comment>
<comment type="similarity">
    <text evidence="7">Belongs to the peptidase S1 family. CLIP subfamily.</text>
</comment>
<name>A0A084W8I8_ANOSI</name>
<dbReference type="GO" id="GO:0006508">
    <property type="term" value="P:proteolysis"/>
    <property type="evidence" value="ECO:0007669"/>
    <property type="project" value="UniProtKB-KW"/>
</dbReference>
<evidence type="ECO:0000256" key="3">
    <source>
        <dbReference type="ARBA" id="ARBA00022757"/>
    </source>
</evidence>
<evidence type="ECO:0000313" key="9">
    <source>
        <dbReference type="EMBL" id="KFB46532.1"/>
    </source>
</evidence>
<evidence type="ECO:0000256" key="4">
    <source>
        <dbReference type="ARBA" id="ARBA00022801"/>
    </source>
</evidence>
<dbReference type="AlphaFoldDB" id="A0A084W8I8"/>
<evidence type="ECO:0000259" key="8">
    <source>
        <dbReference type="PROSITE" id="PS50240"/>
    </source>
</evidence>
<gene>
    <name evidence="9" type="ORF">ZHAS_00014526</name>
</gene>
<dbReference type="VEuPathDB" id="VectorBase:ASIC014526"/>
<dbReference type="Proteomes" id="UP000030765">
    <property type="component" value="Unassembled WGS sequence"/>
</dbReference>
<dbReference type="GO" id="GO:0007586">
    <property type="term" value="P:digestion"/>
    <property type="evidence" value="ECO:0007669"/>
    <property type="project" value="UniProtKB-KW"/>
</dbReference>
<evidence type="ECO:0000313" key="11">
    <source>
        <dbReference type="Proteomes" id="UP000030765"/>
    </source>
</evidence>
<proteinExistence type="inferred from homology"/>
<keyword evidence="11" id="KW-1185">Reference proteome</keyword>
<evidence type="ECO:0000256" key="6">
    <source>
        <dbReference type="ARBA" id="ARBA00023157"/>
    </source>
</evidence>
<dbReference type="PANTHER" id="PTHR24276">
    <property type="entry name" value="POLYSERASE-RELATED"/>
    <property type="match status" value="1"/>
</dbReference>
<organism evidence="9">
    <name type="scientific">Anopheles sinensis</name>
    <name type="common">Mosquito</name>
    <dbReference type="NCBI Taxonomy" id="74873"/>
    <lineage>
        <taxon>Eukaryota</taxon>
        <taxon>Metazoa</taxon>
        <taxon>Ecdysozoa</taxon>
        <taxon>Arthropoda</taxon>
        <taxon>Hexapoda</taxon>
        <taxon>Insecta</taxon>
        <taxon>Pterygota</taxon>
        <taxon>Neoptera</taxon>
        <taxon>Endopterygota</taxon>
        <taxon>Diptera</taxon>
        <taxon>Nematocera</taxon>
        <taxon>Culicoidea</taxon>
        <taxon>Culicidae</taxon>
        <taxon>Anophelinae</taxon>
        <taxon>Anopheles</taxon>
    </lineage>
</organism>
<dbReference type="OrthoDB" id="10059102at2759"/>
<evidence type="ECO:0000256" key="1">
    <source>
        <dbReference type="ARBA" id="ARBA00004239"/>
    </source>
</evidence>
<protein>
    <submittedName>
        <fullName evidence="9">AGAP001247-PA-like protein</fullName>
    </submittedName>
</protein>
<dbReference type="VEuPathDB" id="VectorBase:ASIS013320"/>
<feature type="domain" description="Peptidase S1" evidence="8">
    <location>
        <begin position="1"/>
        <end position="181"/>
    </location>
</feature>
<evidence type="ECO:0000313" key="10">
    <source>
        <dbReference type="EnsemblMetazoa" id="ASIC014526-PA"/>
    </source>
</evidence>
<evidence type="ECO:0000256" key="7">
    <source>
        <dbReference type="ARBA" id="ARBA00024195"/>
    </source>
</evidence>
<reference evidence="9 11" key="1">
    <citation type="journal article" date="2014" name="BMC Genomics">
        <title>Genome sequence of Anopheles sinensis provides insight into genetics basis of mosquito competence for malaria parasites.</title>
        <authorList>
            <person name="Zhou D."/>
            <person name="Zhang D."/>
            <person name="Ding G."/>
            <person name="Shi L."/>
            <person name="Hou Q."/>
            <person name="Ye Y."/>
            <person name="Xu Y."/>
            <person name="Zhou H."/>
            <person name="Xiong C."/>
            <person name="Li S."/>
            <person name="Yu J."/>
            <person name="Hong S."/>
            <person name="Yu X."/>
            <person name="Zou P."/>
            <person name="Chen C."/>
            <person name="Chang X."/>
            <person name="Wang W."/>
            <person name="Lv Y."/>
            <person name="Sun Y."/>
            <person name="Ma L."/>
            <person name="Shen B."/>
            <person name="Zhu C."/>
        </authorList>
    </citation>
    <scope>NUCLEOTIDE SEQUENCE [LARGE SCALE GENOMIC DNA]</scope>
</reference>
<dbReference type="InterPro" id="IPR043504">
    <property type="entry name" value="Peptidase_S1_PA_chymotrypsin"/>
</dbReference>
<dbReference type="GO" id="GO:0005576">
    <property type="term" value="C:extracellular region"/>
    <property type="evidence" value="ECO:0007669"/>
    <property type="project" value="UniProtKB-SubCell"/>
</dbReference>
<keyword evidence="6" id="KW-1015">Disulfide bond</keyword>
<dbReference type="EMBL" id="ATLV01021440">
    <property type="status" value="NOT_ANNOTATED_CDS"/>
    <property type="molecule type" value="Genomic_DNA"/>
</dbReference>
<dbReference type="InterPro" id="IPR001254">
    <property type="entry name" value="Trypsin_dom"/>
</dbReference>
<dbReference type="SUPFAM" id="SSF50494">
    <property type="entry name" value="Trypsin-like serine proteases"/>
    <property type="match status" value="1"/>
</dbReference>
<dbReference type="PROSITE" id="PS50240">
    <property type="entry name" value="TRYPSIN_DOM"/>
    <property type="match status" value="1"/>
</dbReference>
<evidence type="ECO:0000256" key="2">
    <source>
        <dbReference type="ARBA" id="ARBA00022670"/>
    </source>
</evidence>
<dbReference type="InterPro" id="IPR050430">
    <property type="entry name" value="Peptidase_S1"/>
</dbReference>
<accession>A0A084W8I8</accession>
<dbReference type="InterPro" id="IPR009003">
    <property type="entry name" value="Peptidase_S1_PA"/>
</dbReference>
<keyword evidence="4" id="KW-0378">Hydrolase</keyword>
<dbReference type="EnsemblMetazoa" id="ASIC014526-RA">
    <property type="protein sequence ID" value="ASIC014526-PA"/>
    <property type="gene ID" value="ASIC014526"/>
</dbReference>
<keyword evidence="2" id="KW-0645">Protease</keyword>
<evidence type="ECO:0000256" key="5">
    <source>
        <dbReference type="ARBA" id="ARBA00022825"/>
    </source>
</evidence>
<dbReference type="EMBL" id="KE525318">
    <property type="protein sequence ID" value="KFB46532.1"/>
    <property type="molecule type" value="Genomic_DNA"/>
</dbReference>
<dbReference type="OMA" id="NINLPWA"/>
<dbReference type="InterPro" id="IPR033116">
    <property type="entry name" value="TRYPSIN_SER"/>
</dbReference>
<dbReference type="PANTHER" id="PTHR24276:SF98">
    <property type="entry name" value="FI18310P1-RELATED"/>
    <property type="match status" value="1"/>
</dbReference>
<reference evidence="10" key="2">
    <citation type="submission" date="2020-05" db="UniProtKB">
        <authorList>
            <consortium name="EnsemblMetazoa"/>
        </authorList>
    </citation>
    <scope>IDENTIFICATION</scope>
</reference>